<keyword evidence="1" id="KW-1133">Transmembrane helix</keyword>
<sequence>MTIFEHHIHYLPAKPMDWMIEDYAEELGILEKTWLIFLIFLILINFI</sequence>
<dbReference type="EMBL" id="FPLJ01000004">
    <property type="protein sequence ID" value="SGY81653.1"/>
    <property type="molecule type" value="Genomic_DNA"/>
</dbReference>
<dbReference type="Proteomes" id="UP000182660">
    <property type="component" value="Unassembled WGS sequence"/>
</dbReference>
<protein>
    <submittedName>
        <fullName evidence="2">Uncharacterized protein</fullName>
    </submittedName>
</protein>
<keyword evidence="1" id="KW-0472">Membrane</keyword>
<name>A0ABY1H641_9GAMM</name>
<keyword evidence="3" id="KW-1185">Reference proteome</keyword>
<keyword evidence="1" id="KW-0812">Transmembrane</keyword>
<evidence type="ECO:0000256" key="1">
    <source>
        <dbReference type="SAM" id="Phobius"/>
    </source>
</evidence>
<reference evidence="2 3" key="1">
    <citation type="submission" date="2016-11" db="EMBL/GenBank/DDBJ databases">
        <authorList>
            <person name="Klemetsen T."/>
        </authorList>
    </citation>
    <scope>NUCLEOTIDE SEQUENCE [LARGE SCALE GENOMIC DNA]</scope>
    <source>
        <strain evidence="2">MT 2528</strain>
    </source>
</reference>
<feature type="transmembrane region" description="Helical" evidence="1">
    <location>
        <begin position="27"/>
        <end position="46"/>
    </location>
</feature>
<evidence type="ECO:0000313" key="3">
    <source>
        <dbReference type="Proteomes" id="UP000182660"/>
    </source>
</evidence>
<comment type="caution">
    <text evidence="2">The sequence shown here is derived from an EMBL/GenBank/DDBJ whole genome shotgun (WGS) entry which is preliminary data.</text>
</comment>
<accession>A0ABY1H641</accession>
<organism evidence="2 3">
    <name type="scientific">Moritella viscosa</name>
    <dbReference type="NCBI Taxonomy" id="80854"/>
    <lineage>
        <taxon>Bacteria</taxon>
        <taxon>Pseudomonadati</taxon>
        <taxon>Pseudomonadota</taxon>
        <taxon>Gammaproteobacteria</taxon>
        <taxon>Alteromonadales</taxon>
        <taxon>Moritellaceae</taxon>
        <taxon>Moritella</taxon>
    </lineage>
</organism>
<proteinExistence type="predicted"/>
<gene>
    <name evidence="2" type="ORF">MT2528_0089</name>
</gene>
<evidence type="ECO:0000313" key="2">
    <source>
        <dbReference type="EMBL" id="SGY81653.1"/>
    </source>
</evidence>